<dbReference type="Pfam" id="PF03625">
    <property type="entry name" value="DUF302"/>
    <property type="match status" value="1"/>
</dbReference>
<dbReference type="SUPFAM" id="SSF103247">
    <property type="entry name" value="TT1751-like"/>
    <property type="match status" value="1"/>
</dbReference>
<dbReference type="PANTHER" id="PTHR38342">
    <property type="entry name" value="SLR5037 PROTEIN"/>
    <property type="match status" value="1"/>
</dbReference>
<dbReference type="InterPro" id="IPR035923">
    <property type="entry name" value="TT1751-like_sf"/>
</dbReference>
<dbReference type="Proteomes" id="UP001597112">
    <property type="component" value="Unassembled WGS sequence"/>
</dbReference>
<sequence length="157" mass="18176">MSYYYSRIVTIPFEEVIQKLTQNLQQQGFGIITTIDLKDTFRQKLAVDFRKYKILGACNPQFAYQAVTIDSHMGLMLPCNIVIQEHENNTVEVSAVNPQQMIRQITTSDHLWEFANEVNNRLRTAVDNLHYDHPSQQHKEALPTDNISQDNIIPMPE</sequence>
<evidence type="ECO:0000313" key="3">
    <source>
        <dbReference type="EMBL" id="MFD1001087.1"/>
    </source>
</evidence>
<gene>
    <name evidence="3" type="ORF">ACFQ21_17300</name>
</gene>
<keyword evidence="4" id="KW-1185">Reference proteome</keyword>
<dbReference type="PIRSF" id="PIRSF021774">
    <property type="entry name" value="UCP021774"/>
    <property type="match status" value="1"/>
</dbReference>
<comment type="caution">
    <text evidence="3">The sequence shown here is derived from an EMBL/GenBank/DDBJ whole genome shotgun (WGS) entry which is preliminary data.</text>
</comment>
<proteinExistence type="predicted"/>
<dbReference type="RefSeq" id="WP_377580538.1">
    <property type="nucleotide sequence ID" value="NZ_JBHTKA010000007.1"/>
</dbReference>
<protein>
    <submittedName>
        <fullName evidence="3">DUF302 domain-containing protein</fullName>
    </submittedName>
</protein>
<evidence type="ECO:0000259" key="2">
    <source>
        <dbReference type="Pfam" id="PF03625"/>
    </source>
</evidence>
<dbReference type="InterPro" id="IPR016796">
    <property type="entry name" value="UCP021774"/>
</dbReference>
<feature type="region of interest" description="Disordered" evidence="1">
    <location>
        <begin position="135"/>
        <end position="157"/>
    </location>
</feature>
<dbReference type="CDD" id="cd14797">
    <property type="entry name" value="DUF302"/>
    <property type="match status" value="1"/>
</dbReference>
<dbReference type="Gene3D" id="3.30.310.70">
    <property type="entry name" value="TT1751-like domain"/>
    <property type="match status" value="1"/>
</dbReference>
<feature type="domain" description="DUF302" evidence="2">
    <location>
        <begin position="35"/>
        <end position="98"/>
    </location>
</feature>
<evidence type="ECO:0000256" key="1">
    <source>
        <dbReference type="SAM" id="MobiDB-lite"/>
    </source>
</evidence>
<dbReference type="EMBL" id="JBHTKA010000007">
    <property type="protein sequence ID" value="MFD1001087.1"/>
    <property type="molecule type" value="Genomic_DNA"/>
</dbReference>
<name>A0ABW3K4A4_9BACT</name>
<reference evidence="4" key="1">
    <citation type="journal article" date="2019" name="Int. J. Syst. Evol. Microbiol.">
        <title>The Global Catalogue of Microorganisms (GCM) 10K type strain sequencing project: providing services to taxonomists for standard genome sequencing and annotation.</title>
        <authorList>
            <consortium name="The Broad Institute Genomics Platform"/>
            <consortium name="The Broad Institute Genome Sequencing Center for Infectious Disease"/>
            <person name="Wu L."/>
            <person name="Ma J."/>
        </authorList>
    </citation>
    <scope>NUCLEOTIDE SEQUENCE [LARGE SCALE GENOMIC DNA]</scope>
    <source>
        <strain evidence="4">CCUG 58938</strain>
    </source>
</reference>
<dbReference type="InterPro" id="IPR005180">
    <property type="entry name" value="DUF302"/>
</dbReference>
<accession>A0ABW3K4A4</accession>
<dbReference type="PANTHER" id="PTHR38342:SF1">
    <property type="entry name" value="SLR5037 PROTEIN"/>
    <property type="match status" value="1"/>
</dbReference>
<organism evidence="3 4">
    <name type="scientific">Ohtaekwangia kribbensis</name>
    <dbReference type="NCBI Taxonomy" id="688913"/>
    <lineage>
        <taxon>Bacteria</taxon>
        <taxon>Pseudomonadati</taxon>
        <taxon>Bacteroidota</taxon>
        <taxon>Cytophagia</taxon>
        <taxon>Cytophagales</taxon>
        <taxon>Fulvivirgaceae</taxon>
        <taxon>Ohtaekwangia</taxon>
    </lineage>
</organism>
<evidence type="ECO:0000313" key="4">
    <source>
        <dbReference type="Proteomes" id="UP001597112"/>
    </source>
</evidence>